<evidence type="ECO:0000313" key="2">
    <source>
        <dbReference type="Proteomes" id="UP001215280"/>
    </source>
</evidence>
<sequence>MAKRLSYVEVTFKQFEDHDSEETRHLLDQEFIHDRVGGLGSEDLISKVIHGLANINRQTKVQSVEYLNDVPSGFPVPWIATAYILDLRDYKFNLREDDDSEGELLSVDSIILDRDQDSWTTSGGGGDTLPKCRLFNG</sequence>
<evidence type="ECO:0000313" key="1">
    <source>
        <dbReference type="EMBL" id="KAJ7764105.1"/>
    </source>
</evidence>
<dbReference type="EMBL" id="JARJLG010000038">
    <property type="protein sequence ID" value="KAJ7764105.1"/>
    <property type="molecule type" value="Genomic_DNA"/>
</dbReference>
<name>A0AAD7JGQ5_9AGAR</name>
<keyword evidence="2" id="KW-1185">Reference proteome</keyword>
<organism evidence="1 2">
    <name type="scientific">Mycena maculata</name>
    <dbReference type="NCBI Taxonomy" id="230809"/>
    <lineage>
        <taxon>Eukaryota</taxon>
        <taxon>Fungi</taxon>
        <taxon>Dikarya</taxon>
        <taxon>Basidiomycota</taxon>
        <taxon>Agaricomycotina</taxon>
        <taxon>Agaricomycetes</taxon>
        <taxon>Agaricomycetidae</taxon>
        <taxon>Agaricales</taxon>
        <taxon>Marasmiineae</taxon>
        <taxon>Mycenaceae</taxon>
        <taxon>Mycena</taxon>
    </lineage>
</organism>
<protein>
    <submittedName>
        <fullName evidence="1">Uncharacterized protein</fullName>
    </submittedName>
</protein>
<gene>
    <name evidence="1" type="ORF">DFH07DRAFT_1059148</name>
</gene>
<proteinExistence type="predicted"/>
<comment type="caution">
    <text evidence="1">The sequence shown here is derived from an EMBL/GenBank/DDBJ whole genome shotgun (WGS) entry which is preliminary data.</text>
</comment>
<reference evidence="1" key="1">
    <citation type="submission" date="2023-03" db="EMBL/GenBank/DDBJ databases">
        <title>Massive genome expansion in bonnet fungi (Mycena s.s.) driven by repeated elements and novel gene families across ecological guilds.</title>
        <authorList>
            <consortium name="Lawrence Berkeley National Laboratory"/>
            <person name="Harder C.B."/>
            <person name="Miyauchi S."/>
            <person name="Viragh M."/>
            <person name="Kuo A."/>
            <person name="Thoen E."/>
            <person name="Andreopoulos B."/>
            <person name="Lu D."/>
            <person name="Skrede I."/>
            <person name="Drula E."/>
            <person name="Henrissat B."/>
            <person name="Morin E."/>
            <person name="Kohler A."/>
            <person name="Barry K."/>
            <person name="LaButti K."/>
            <person name="Morin E."/>
            <person name="Salamov A."/>
            <person name="Lipzen A."/>
            <person name="Mereny Z."/>
            <person name="Hegedus B."/>
            <person name="Baldrian P."/>
            <person name="Stursova M."/>
            <person name="Weitz H."/>
            <person name="Taylor A."/>
            <person name="Grigoriev I.V."/>
            <person name="Nagy L.G."/>
            <person name="Martin F."/>
            <person name="Kauserud H."/>
        </authorList>
    </citation>
    <scope>NUCLEOTIDE SEQUENCE</scope>
    <source>
        <strain evidence="1">CBHHK188m</strain>
    </source>
</reference>
<accession>A0AAD7JGQ5</accession>
<dbReference type="Proteomes" id="UP001215280">
    <property type="component" value="Unassembled WGS sequence"/>
</dbReference>
<dbReference type="AlphaFoldDB" id="A0AAD7JGQ5"/>